<dbReference type="SUPFAM" id="SSF158791">
    <property type="entry name" value="MgtE N-terminal domain-like"/>
    <property type="match status" value="1"/>
</dbReference>
<comment type="function">
    <text evidence="9">Acts as a magnesium transporter.</text>
</comment>
<evidence type="ECO:0000256" key="1">
    <source>
        <dbReference type="ARBA" id="ARBA00004141"/>
    </source>
</evidence>
<dbReference type="InterPro" id="IPR046342">
    <property type="entry name" value="CBS_dom_sf"/>
</dbReference>
<keyword evidence="6 9" id="KW-1133">Transmembrane helix</keyword>
<dbReference type="InterPro" id="IPR006667">
    <property type="entry name" value="SLC41_membr_dom"/>
</dbReference>
<evidence type="ECO:0000256" key="6">
    <source>
        <dbReference type="ARBA" id="ARBA00022989"/>
    </source>
</evidence>
<dbReference type="EMBL" id="SJPY01000005">
    <property type="protein sequence ID" value="TWU39905.1"/>
    <property type="molecule type" value="Genomic_DNA"/>
</dbReference>
<evidence type="ECO:0000313" key="11">
    <source>
        <dbReference type="EMBL" id="TWU39905.1"/>
    </source>
</evidence>
<dbReference type="Proteomes" id="UP000315471">
    <property type="component" value="Unassembled WGS sequence"/>
</dbReference>
<comment type="subcellular location">
    <subcellularLocation>
        <location evidence="9">Cell membrane</location>
        <topology evidence="9">Multi-pass membrane protein</topology>
    </subcellularLocation>
    <subcellularLocation>
        <location evidence="1">Membrane</location>
        <topology evidence="1">Multi-pass membrane protein</topology>
    </subcellularLocation>
</comment>
<dbReference type="InterPro" id="IPR006668">
    <property type="entry name" value="Mg_transptr_MgtE_intracell_dom"/>
</dbReference>
<dbReference type="AlphaFoldDB" id="A0A5C6DUC9"/>
<feature type="transmembrane region" description="Helical" evidence="9">
    <location>
        <begin position="285"/>
        <end position="306"/>
    </location>
</feature>
<keyword evidence="8" id="KW-0129">CBS domain</keyword>
<comment type="similarity">
    <text evidence="2 9">Belongs to the SLC41A transporter family.</text>
</comment>
<keyword evidence="4 9" id="KW-0812">Transmembrane</keyword>
<organism evidence="11 12">
    <name type="scientific">Novipirellula aureliae</name>
    <dbReference type="NCBI Taxonomy" id="2527966"/>
    <lineage>
        <taxon>Bacteria</taxon>
        <taxon>Pseudomonadati</taxon>
        <taxon>Planctomycetota</taxon>
        <taxon>Planctomycetia</taxon>
        <taxon>Pirellulales</taxon>
        <taxon>Pirellulaceae</taxon>
        <taxon>Novipirellula</taxon>
    </lineage>
</organism>
<evidence type="ECO:0000256" key="5">
    <source>
        <dbReference type="ARBA" id="ARBA00022842"/>
    </source>
</evidence>
<keyword evidence="5 9" id="KW-0460">Magnesium</keyword>
<feature type="transmembrane region" description="Helical" evidence="9">
    <location>
        <begin position="386"/>
        <end position="412"/>
    </location>
</feature>
<dbReference type="Pfam" id="PF01769">
    <property type="entry name" value="MgtE"/>
    <property type="match status" value="1"/>
</dbReference>
<dbReference type="RefSeq" id="WP_146600570.1">
    <property type="nucleotide sequence ID" value="NZ_SJPY01000005.1"/>
</dbReference>
<comment type="caution">
    <text evidence="9">Lacks conserved residue(s) required for the propagation of feature annotation.</text>
</comment>
<proteinExistence type="inferred from homology"/>
<sequence>MNLAETDTADSDLVTAQENAEELRGLIESDAVNDAAVVLDRMPEEERSAAVGELPTEAAADLIEHLLEQQAAEILEQLTPDVAASILEELTSDVRADLIAGLDAQSAFDILQAMSPVEAEETKELCRYEPDSAGGLMVTELLAFESTSTVQAVFDDLAEHSEEYRDIDVQYSFVVDGKRLVGVLPMRDLFLAKRSTPLFELMIKDPISVTDRTQLSALEDVFDNHSFLGIPVVNESQELLGVVQRSSLEHAIAAHDRSDYLKSQGIIGGEEIRSLPVFERARRRLSWLSVNILLNILAASVIAMYQDTLSSVIALAVFLPIISDMSGCSGNQAVAVSMRELSLGLIRPAELMRVWGKEISVGAINGMCLGMLVGAAAFFWKADVMLGIVVGGALCLNTMVAVSIGGMVPLLMKRFHFDPAIASGPILTTVTDMCGFFLVLSMASVLLV</sequence>
<feature type="transmembrane region" description="Helical" evidence="9">
    <location>
        <begin position="359"/>
        <end position="380"/>
    </location>
</feature>
<dbReference type="PANTHER" id="PTHR41394">
    <property type="entry name" value="MAGNESIUM TRANSPORTER MGTE"/>
    <property type="match status" value="1"/>
</dbReference>
<dbReference type="SMART" id="SM00924">
    <property type="entry name" value="MgtE_N"/>
    <property type="match status" value="1"/>
</dbReference>
<comment type="subunit">
    <text evidence="9">Homodimer.</text>
</comment>
<reference evidence="11 12" key="1">
    <citation type="submission" date="2019-02" db="EMBL/GenBank/DDBJ databases">
        <title>Deep-cultivation of Planctomycetes and their phenomic and genomic characterization uncovers novel biology.</title>
        <authorList>
            <person name="Wiegand S."/>
            <person name="Jogler M."/>
            <person name="Boedeker C."/>
            <person name="Pinto D."/>
            <person name="Vollmers J."/>
            <person name="Rivas-Marin E."/>
            <person name="Kohn T."/>
            <person name="Peeters S.H."/>
            <person name="Heuer A."/>
            <person name="Rast P."/>
            <person name="Oberbeckmann S."/>
            <person name="Bunk B."/>
            <person name="Jeske O."/>
            <person name="Meyerdierks A."/>
            <person name="Storesund J.E."/>
            <person name="Kallscheuer N."/>
            <person name="Luecker S."/>
            <person name="Lage O.M."/>
            <person name="Pohl T."/>
            <person name="Merkel B.J."/>
            <person name="Hornburger P."/>
            <person name="Mueller R.-W."/>
            <person name="Bruemmer F."/>
            <person name="Labrenz M."/>
            <person name="Spormann A.M."/>
            <person name="Op Den Camp H."/>
            <person name="Overmann J."/>
            <person name="Amann R."/>
            <person name="Jetten M.S.M."/>
            <person name="Mascher T."/>
            <person name="Medema M.H."/>
            <person name="Devos D.P."/>
            <person name="Kaster A.-K."/>
            <person name="Ovreas L."/>
            <person name="Rohde M."/>
            <person name="Galperin M.Y."/>
            <person name="Jogler C."/>
        </authorList>
    </citation>
    <scope>NUCLEOTIDE SEQUENCE [LARGE SCALE GENOMIC DNA]</scope>
    <source>
        <strain evidence="11 12">Q31b</strain>
    </source>
</reference>
<keyword evidence="12" id="KW-1185">Reference proteome</keyword>
<dbReference type="Gene3D" id="3.10.580.10">
    <property type="entry name" value="CBS-domain"/>
    <property type="match status" value="1"/>
</dbReference>
<dbReference type="Pfam" id="PF03448">
    <property type="entry name" value="MgtE_N"/>
    <property type="match status" value="1"/>
</dbReference>
<dbReference type="OrthoDB" id="9790355at2"/>
<gene>
    <name evidence="11" type="primary">mgtE</name>
    <name evidence="11" type="ORF">Q31b_32210</name>
</gene>
<dbReference type="InterPro" id="IPR000644">
    <property type="entry name" value="CBS_dom"/>
</dbReference>
<dbReference type="SMART" id="SM00116">
    <property type="entry name" value="CBS"/>
    <property type="match status" value="2"/>
</dbReference>
<dbReference type="PROSITE" id="PS51371">
    <property type="entry name" value="CBS"/>
    <property type="match status" value="1"/>
</dbReference>
<dbReference type="InterPro" id="IPR006669">
    <property type="entry name" value="MgtE_transporter"/>
</dbReference>
<dbReference type="GO" id="GO:0015095">
    <property type="term" value="F:magnesium ion transmembrane transporter activity"/>
    <property type="evidence" value="ECO:0007669"/>
    <property type="project" value="UniProtKB-UniRule"/>
</dbReference>
<evidence type="ECO:0000256" key="9">
    <source>
        <dbReference type="RuleBase" id="RU362011"/>
    </source>
</evidence>
<comment type="caution">
    <text evidence="11">The sequence shown here is derived from an EMBL/GenBank/DDBJ whole genome shotgun (WGS) entry which is preliminary data.</text>
</comment>
<keyword evidence="9" id="KW-1003">Cell membrane</keyword>
<accession>A0A5C6DUC9</accession>
<dbReference type="SUPFAM" id="SSF161093">
    <property type="entry name" value="MgtE membrane domain-like"/>
    <property type="match status" value="1"/>
</dbReference>
<dbReference type="InterPro" id="IPR036739">
    <property type="entry name" value="SLC41_membr_dom_sf"/>
</dbReference>
<dbReference type="Gene3D" id="1.25.60.10">
    <property type="entry name" value="MgtE N-terminal domain-like"/>
    <property type="match status" value="1"/>
</dbReference>
<evidence type="ECO:0000256" key="4">
    <source>
        <dbReference type="ARBA" id="ARBA00022692"/>
    </source>
</evidence>
<protein>
    <recommendedName>
        <fullName evidence="9">Magnesium transporter MgtE</fullName>
    </recommendedName>
</protein>
<evidence type="ECO:0000313" key="12">
    <source>
        <dbReference type="Proteomes" id="UP000315471"/>
    </source>
</evidence>
<keyword evidence="9" id="KW-0479">Metal-binding</keyword>
<keyword evidence="3 9" id="KW-0813">Transport</keyword>
<name>A0A5C6DUC9_9BACT</name>
<dbReference type="PANTHER" id="PTHR41394:SF5">
    <property type="entry name" value="SLC41A_MGTE INTEGRAL MEMBRANE DOMAIN-CONTAINING PROTEIN"/>
    <property type="match status" value="1"/>
</dbReference>
<dbReference type="InterPro" id="IPR038076">
    <property type="entry name" value="MgtE_N_sf"/>
</dbReference>
<feature type="domain" description="CBS" evidence="10">
    <location>
        <begin position="202"/>
        <end position="260"/>
    </location>
</feature>
<keyword evidence="7 9" id="KW-0472">Membrane</keyword>
<feature type="transmembrane region" description="Helical" evidence="9">
    <location>
        <begin position="424"/>
        <end position="447"/>
    </location>
</feature>
<dbReference type="GO" id="GO:0005886">
    <property type="term" value="C:plasma membrane"/>
    <property type="evidence" value="ECO:0007669"/>
    <property type="project" value="UniProtKB-SubCell"/>
</dbReference>
<evidence type="ECO:0000256" key="3">
    <source>
        <dbReference type="ARBA" id="ARBA00022448"/>
    </source>
</evidence>
<evidence type="ECO:0000256" key="7">
    <source>
        <dbReference type="ARBA" id="ARBA00023136"/>
    </source>
</evidence>
<dbReference type="NCBIfam" id="TIGR00400">
    <property type="entry name" value="mgtE"/>
    <property type="match status" value="1"/>
</dbReference>
<dbReference type="SUPFAM" id="SSF54631">
    <property type="entry name" value="CBS-domain pair"/>
    <property type="match status" value="1"/>
</dbReference>
<evidence type="ECO:0000256" key="2">
    <source>
        <dbReference type="ARBA" id="ARBA00009749"/>
    </source>
</evidence>
<dbReference type="Gene3D" id="1.10.357.20">
    <property type="entry name" value="SLC41 divalent cation transporters, integral membrane domain"/>
    <property type="match status" value="1"/>
</dbReference>
<dbReference type="Pfam" id="PF00571">
    <property type="entry name" value="CBS"/>
    <property type="match status" value="2"/>
</dbReference>
<evidence type="ECO:0000259" key="10">
    <source>
        <dbReference type="PROSITE" id="PS51371"/>
    </source>
</evidence>
<evidence type="ECO:0000256" key="8">
    <source>
        <dbReference type="PROSITE-ProRule" id="PRU00703"/>
    </source>
</evidence>
<dbReference type="GO" id="GO:0046872">
    <property type="term" value="F:metal ion binding"/>
    <property type="evidence" value="ECO:0007669"/>
    <property type="project" value="UniProtKB-KW"/>
</dbReference>